<keyword evidence="2" id="KW-0547">Nucleotide-binding</keyword>
<dbReference type="AlphaFoldDB" id="A0A9N9BSA2"/>
<evidence type="ECO:0000313" key="5">
    <source>
        <dbReference type="Proteomes" id="UP000789739"/>
    </source>
</evidence>
<evidence type="ECO:0000256" key="2">
    <source>
        <dbReference type="ARBA" id="ARBA00022741"/>
    </source>
</evidence>
<dbReference type="OrthoDB" id="10062280at2759"/>
<dbReference type="Proteomes" id="UP000789739">
    <property type="component" value="Unassembled WGS sequence"/>
</dbReference>
<gene>
    <name evidence="4" type="ORF">PBRASI_LOCUS6287</name>
</gene>
<dbReference type="EMBL" id="CAJVPI010000819">
    <property type="protein sequence ID" value="CAG8574594.1"/>
    <property type="molecule type" value="Genomic_DNA"/>
</dbReference>
<dbReference type="GO" id="GO:0000166">
    <property type="term" value="F:nucleotide binding"/>
    <property type="evidence" value="ECO:0007669"/>
    <property type="project" value="UniProtKB-KW"/>
</dbReference>
<dbReference type="GO" id="GO:0042350">
    <property type="term" value="P:GDP-L-fucose biosynthetic process"/>
    <property type="evidence" value="ECO:0007669"/>
    <property type="project" value="UniProtKB-ARBA"/>
</dbReference>
<keyword evidence="5" id="KW-1185">Reference proteome</keyword>
<dbReference type="PANTHER" id="PTHR15045:SF1">
    <property type="entry name" value="FUCOSE-1-PHOSPHATE GUANYLYLTRANSFERASE"/>
    <property type="match status" value="1"/>
</dbReference>
<accession>A0A9N9BSA2</accession>
<reference evidence="4" key="1">
    <citation type="submission" date="2021-06" db="EMBL/GenBank/DDBJ databases">
        <authorList>
            <person name="Kallberg Y."/>
            <person name="Tangrot J."/>
            <person name="Rosling A."/>
        </authorList>
    </citation>
    <scope>NUCLEOTIDE SEQUENCE</scope>
    <source>
        <strain evidence="4">BR232B</strain>
    </source>
</reference>
<dbReference type="PANTHER" id="PTHR15045">
    <property type="entry name" value="FUCOSE-1-PHOSPHATE GUANYLYLTRANSFERASE"/>
    <property type="match status" value="1"/>
</dbReference>
<sequence length="568" mass="63870">MASLKSGLLASAIAQNYSAYNQLLSLSSPSDSIAFWDDVVLTASNEHQKAVYGRRIAELAEEKQIPGWVRFHVVDDPPRYKIGSGGSTLLVLKYLDDIYGSDLDSRKILLIHAGGYSTRLPHVSPIGKIFLNLPTLGGPKNCMPMLVLKLIMYIGLVKHLSSGVFLTSADTIELIAMPAHPSSLTIGTTHGVYCIDDPEGECMAEVNKLPEERRPILKKCDKFLHKPTVKKMREHGAIIEDQNGEEFVYTDSVYFFDHNCSKVLLEILSQIQPLTYELEAWSDFLPFGACTQFPPSTDYSDPLSRARSTILKTLQTSNISLSVLVLNSSKFYHIGTMQEYIECCCIDEEFQTEMQIQFKGNLKGVCVMGGNEDAWIEKYQNFITSVPPAVLENVKVVAGEEEGEYARNQGRIGCHSILVNVNLTPRVDIPDYTCMFTMKCHIPSQPKSFAKVPKYGYVTFVFSTKDDMKASYSLETLGIFNDVPVKRVLHPSCVINDTDEIALWNLPMFPMMETKEQSVKWALWIIDRIASWKDGTRTEDDLGREMQMIHYAKPLEFVSLKMGVELFE</sequence>
<organism evidence="4 5">
    <name type="scientific">Paraglomus brasilianum</name>
    <dbReference type="NCBI Taxonomy" id="144538"/>
    <lineage>
        <taxon>Eukaryota</taxon>
        <taxon>Fungi</taxon>
        <taxon>Fungi incertae sedis</taxon>
        <taxon>Mucoromycota</taxon>
        <taxon>Glomeromycotina</taxon>
        <taxon>Glomeromycetes</taxon>
        <taxon>Paraglomerales</taxon>
        <taxon>Paraglomeraceae</taxon>
        <taxon>Paraglomus</taxon>
    </lineage>
</organism>
<evidence type="ECO:0000259" key="3">
    <source>
        <dbReference type="Pfam" id="PF07959"/>
    </source>
</evidence>
<keyword evidence="1" id="KW-0808">Transferase</keyword>
<dbReference type="GO" id="GO:0016772">
    <property type="term" value="F:transferase activity, transferring phosphorus-containing groups"/>
    <property type="evidence" value="ECO:0007669"/>
    <property type="project" value="InterPro"/>
</dbReference>
<evidence type="ECO:0000256" key="1">
    <source>
        <dbReference type="ARBA" id="ARBA00022679"/>
    </source>
</evidence>
<dbReference type="InterPro" id="IPR012887">
    <property type="entry name" value="GDP_fucose_pyrophosphorylase"/>
</dbReference>
<protein>
    <submittedName>
        <fullName evidence="4">3514_t:CDS:1</fullName>
    </submittedName>
</protein>
<comment type="caution">
    <text evidence="4">The sequence shown here is derived from an EMBL/GenBank/DDBJ whole genome shotgun (WGS) entry which is preliminary data.</text>
</comment>
<feature type="domain" description="GDP-fucose pyrophosphorylase" evidence="3">
    <location>
        <begin position="102"/>
        <end position="513"/>
    </location>
</feature>
<dbReference type="Pfam" id="PF07959">
    <property type="entry name" value="Fucose_pyrophosphorylase"/>
    <property type="match status" value="1"/>
</dbReference>
<evidence type="ECO:0000313" key="4">
    <source>
        <dbReference type="EMBL" id="CAG8574594.1"/>
    </source>
</evidence>
<proteinExistence type="predicted"/>
<name>A0A9N9BSA2_9GLOM</name>